<comment type="caution">
    <text evidence="2">The sequence shown here is derived from an EMBL/GenBank/DDBJ whole genome shotgun (WGS) entry which is preliminary data.</text>
</comment>
<evidence type="ECO:0000256" key="1">
    <source>
        <dbReference type="SAM" id="Phobius"/>
    </source>
</evidence>
<keyword evidence="1" id="KW-0472">Membrane</keyword>
<accession>A0A0F9FDP2</accession>
<keyword evidence="1" id="KW-1133">Transmembrane helix</keyword>
<proteinExistence type="predicted"/>
<reference evidence="2" key="1">
    <citation type="journal article" date="2015" name="Nature">
        <title>Complex archaea that bridge the gap between prokaryotes and eukaryotes.</title>
        <authorList>
            <person name="Spang A."/>
            <person name="Saw J.H."/>
            <person name="Jorgensen S.L."/>
            <person name="Zaremba-Niedzwiedzka K."/>
            <person name="Martijn J."/>
            <person name="Lind A.E."/>
            <person name="van Eijk R."/>
            <person name="Schleper C."/>
            <person name="Guy L."/>
            <person name="Ettema T.J."/>
        </authorList>
    </citation>
    <scope>NUCLEOTIDE SEQUENCE</scope>
</reference>
<evidence type="ECO:0000313" key="2">
    <source>
        <dbReference type="EMBL" id="KKL84519.1"/>
    </source>
</evidence>
<dbReference type="AlphaFoldDB" id="A0A0F9FDP2"/>
<organism evidence="2">
    <name type="scientific">marine sediment metagenome</name>
    <dbReference type="NCBI Taxonomy" id="412755"/>
    <lineage>
        <taxon>unclassified sequences</taxon>
        <taxon>metagenomes</taxon>
        <taxon>ecological metagenomes</taxon>
    </lineage>
</organism>
<sequence>MLGQVMDRVADAFGRMAVIAVIGIIIALVWISSGRAQTYLPLPSTPDISITGTATAEYIFDLVFGRADHIAIKNDCQFPIWFALRPGRNPDAIQFNLLLNSGEAWSGPFRSFSIAASGDGANNCTFTLQLGKKVR</sequence>
<feature type="transmembrane region" description="Helical" evidence="1">
    <location>
        <begin position="12"/>
        <end position="31"/>
    </location>
</feature>
<keyword evidence="1" id="KW-0812">Transmembrane</keyword>
<name>A0A0F9FDP2_9ZZZZ</name>
<dbReference type="EMBL" id="LAZR01021675">
    <property type="protein sequence ID" value="KKL84519.1"/>
    <property type="molecule type" value="Genomic_DNA"/>
</dbReference>
<gene>
    <name evidence="2" type="ORF">LCGC14_1963850</name>
</gene>
<protein>
    <submittedName>
        <fullName evidence="2">Uncharacterized protein</fullName>
    </submittedName>
</protein>